<gene>
    <name evidence="1" type="ORF">LTR37_004687</name>
</gene>
<accession>A0ACC3NLW5</accession>
<dbReference type="Proteomes" id="UP001281147">
    <property type="component" value="Unassembled WGS sequence"/>
</dbReference>
<organism evidence="1 2">
    <name type="scientific">Vermiconidia calcicola</name>
    <dbReference type="NCBI Taxonomy" id="1690605"/>
    <lineage>
        <taxon>Eukaryota</taxon>
        <taxon>Fungi</taxon>
        <taxon>Dikarya</taxon>
        <taxon>Ascomycota</taxon>
        <taxon>Pezizomycotina</taxon>
        <taxon>Dothideomycetes</taxon>
        <taxon>Dothideomycetidae</taxon>
        <taxon>Mycosphaerellales</taxon>
        <taxon>Extremaceae</taxon>
        <taxon>Vermiconidia</taxon>
    </lineage>
</organism>
<dbReference type="EMBL" id="JAUTXU010000028">
    <property type="protein sequence ID" value="KAK3719123.1"/>
    <property type="molecule type" value="Genomic_DNA"/>
</dbReference>
<sequence length="556" mass="63093">MDSSDSYSIAQRIILRYREEQLGKKRSKSDSIRSQPSRHSEDSLQSRRQGDIQTQDTEERSKRSGGLAEEFNSYGSDESDSEGFSLPLQGRNQTRARGQRLQDRCSGSDRDSPGSSNDLIARSKAPHTLPSDSPEPDFLSMAVPPEVTIHNLTGSYTINNALSDSSQQVLKMQKVGFLVRQAVAYSTVTVTMQQYTDSDGKPHLDQDQLSTGGMKNFEDRVMDWVWTEKSNWIWGKVRGRGHYTKLAEIDDPYLREGWTEECVNGDVVEGVAESVTDSWKARQVWGFATIDGQRRHVRKIHAKRPGWKDLRIRMVESTRSYININSAVTGADMEDSPLNKLSPELRNQIYELALSHEGPVLVQADFRTYYFSPTSSAVVHHFSPKSLAVVHHKTLALTRACRQIRNECTQLFFSSNSFRILVQPGETSTGTDVLEKFLSVIGEKNAAAMRSVRAVVQPVIYRRSYEPDQSTYAVRESMFDMRRSGKRHNWSVAEVTLRDYRSYYLDAVKFDVLDVDKAWVIDTTALDYPGCYNPGRFLGELQAGFDAQFLEMLRQI</sequence>
<evidence type="ECO:0000313" key="1">
    <source>
        <dbReference type="EMBL" id="KAK3719123.1"/>
    </source>
</evidence>
<proteinExistence type="predicted"/>
<reference evidence="1" key="1">
    <citation type="submission" date="2023-07" db="EMBL/GenBank/DDBJ databases">
        <title>Black Yeasts Isolated from many extreme environments.</title>
        <authorList>
            <person name="Coleine C."/>
            <person name="Stajich J.E."/>
            <person name="Selbmann L."/>
        </authorList>
    </citation>
    <scope>NUCLEOTIDE SEQUENCE</scope>
    <source>
        <strain evidence="1">CCFEE 5714</strain>
    </source>
</reference>
<name>A0ACC3NLW5_9PEZI</name>
<protein>
    <submittedName>
        <fullName evidence="1">Uncharacterized protein</fullName>
    </submittedName>
</protein>
<comment type="caution">
    <text evidence="1">The sequence shown here is derived from an EMBL/GenBank/DDBJ whole genome shotgun (WGS) entry which is preliminary data.</text>
</comment>
<keyword evidence="2" id="KW-1185">Reference proteome</keyword>
<evidence type="ECO:0000313" key="2">
    <source>
        <dbReference type="Proteomes" id="UP001281147"/>
    </source>
</evidence>